<dbReference type="AlphaFoldDB" id="A0A2K1Q231"/>
<protein>
    <submittedName>
        <fullName evidence="1">Uncharacterized protein</fullName>
    </submittedName>
</protein>
<dbReference type="EMBL" id="NPZB01000001">
    <property type="protein sequence ID" value="PNS09110.1"/>
    <property type="molecule type" value="Genomic_DNA"/>
</dbReference>
<name>A0A2K1Q231_9GAMM</name>
<proteinExistence type="predicted"/>
<sequence>MNEKHPINPQQMPRHQDAGFIIGKAAHIDDGARLGA</sequence>
<organism evidence="1 2">
    <name type="scientific">Solilutibacter silvestris</name>
    <dbReference type="NCBI Taxonomy" id="1645665"/>
    <lineage>
        <taxon>Bacteria</taxon>
        <taxon>Pseudomonadati</taxon>
        <taxon>Pseudomonadota</taxon>
        <taxon>Gammaproteobacteria</taxon>
        <taxon>Lysobacterales</taxon>
        <taxon>Lysobacteraceae</taxon>
        <taxon>Solilutibacter</taxon>
    </lineage>
</organism>
<gene>
    <name evidence="1" type="ORF">Lysil_0739</name>
</gene>
<reference evidence="1 2" key="1">
    <citation type="submission" date="2017-08" db="EMBL/GenBank/DDBJ databases">
        <title>Lysobacter sylvestris genome.</title>
        <authorList>
            <person name="Zhang D.-C."/>
            <person name="Albuquerque L."/>
            <person name="Franca L."/>
            <person name="Froufe H.J.C."/>
            <person name="Barroso C."/>
            <person name="Egas C."/>
            <person name="Da Costa M."/>
            <person name="Margesin R."/>
        </authorList>
    </citation>
    <scope>NUCLEOTIDE SEQUENCE [LARGE SCALE GENOMIC DNA]</scope>
    <source>
        <strain evidence="1 2">AM20-91</strain>
    </source>
</reference>
<dbReference type="Proteomes" id="UP000236220">
    <property type="component" value="Unassembled WGS sequence"/>
</dbReference>
<comment type="caution">
    <text evidence="1">The sequence shown here is derived from an EMBL/GenBank/DDBJ whole genome shotgun (WGS) entry which is preliminary data.</text>
</comment>
<evidence type="ECO:0000313" key="2">
    <source>
        <dbReference type="Proteomes" id="UP000236220"/>
    </source>
</evidence>
<evidence type="ECO:0000313" key="1">
    <source>
        <dbReference type="EMBL" id="PNS09110.1"/>
    </source>
</evidence>
<accession>A0A2K1Q231</accession>
<keyword evidence="2" id="KW-1185">Reference proteome</keyword>